<keyword evidence="9" id="KW-0406">Ion transport</keyword>
<keyword evidence="6 14" id="KW-0812">Transmembrane</keyword>
<dbReference type="PANTHER" id="PTHR32552">
    <property type="entry name" value="FERRICHROME IRON RECEPTOR-RELATED"/>
    <property type="match status" value="1"/>
</dbReference>
<dbReference type="CDD" id="cd01347">
    <property type="entry name" value="ligand_gated_channel"/>
    <property type="match status" value="1"/>
</dbReference>
<evidence type="ECO:0000256" key="5">
    <source>
        <dbReference type="ARBA" id="ARBA00022496"/>
    </source>
</evidence>
<gene>
    <name evidence="19" type="ORF">ACFFGY_17205</name>
</gene>
<dbReference type="InterPro" id="IPR010105">
    <property type="entry name" value="TonB_sidphr_rcpt"/>
</dbReference>
<evidence type="ECO:0000256" key="15">
    <source>
        <dbReference type="RuleBase" id="RU003357"/>
    </source>
</evidence>
<evidence type="ECO:0000256" key="3">
    <source>
        <dbReference type="ARBA" id="ARBA00022448"/>
    </source>
</evidence>
<dbReference type="PANTHER" id="PTHR32552:SF68">
    <property type="entry name" value="FERRICHROME OUTER MEMBRANE TRANSPORTER_PHAGE RECEPTOR"/>
    <property type="match status" value="1"/>
</dbReference>
<dbReference type="Pfam" id="PF00593">
    <property type="entry name" value="TonB_dep_Rec_b-barrel"/>
    <property type="match status" value="1"/>
</dbReference>
<comment type="subcellular location">
    <subcellularLocation>
        <location evidence="1 14">Cell outer membrane</location>
        <topology evidence="1 14">Multi-pass membrane protein</topology>
    </subcellularLocation>
</comment>
<dbReference type="InterPro" id="IPR036942">
    <property type="entry name" value="Beta-barrel_TonB_sf"/>
</dbReference>
<protein>
    <submittedName>
        <fullName evidence="19">TonB-dependent siderophore receptor</fullName>
    </submittedName>
</protein>
<dbReference type="SUPFAM" id="SSF56935">
    <property type="entry name" value="Porins"/>
    <property type="match status" value="1"/>
</dbReference>
<evidence type="ECO:0000256" key="11">
    <source>
        <dbReference type="ARBA" id="ARBA00023136"/>
    </source>
</evidence>
<proteinExistence type="inferred from homology"/>
<dbReference type="InterPro" id="IPR000531">
    <property type="entry name" value="Beta-barrel_TonB"/>
</dbReference>
<dbReference type="Gene3D" id="2.40.170.20">
    <property type="entry name" value="TonB-dependent receptor, beta-barrel domain"/>
    <property type="match status" value="1"/>
</dbReference>
<evidence type="ECO:0000256" key="8">
    <source>
        <dbReference type="ARBA" id="ARBA00023004"/>
    </source>
</evidence>
<dbReference type="InterPro" id="IPR012910">
    <property type="entry name" value="Plug_dom"/>
</dbReference>
<sequence>MAHASPRRLHWLLATSALIPLAMVPAAHAQTTAPAVAPPAASGTADTPTLLPTVDVQGRRQTALDPIDGYVATREVTGTKTDTPINEVPQSISVVPRDAIDQRQAQTLGEALRYTAGVRPEQFGADNRADWIQIRGFEATDTSQFLNGLRYNPGFAAGAFETYGLERYEIVRGPSSVLYGQIAPGGLINMVQRRPTDDPTGEVRLTAGNNGWAQAAFNTSGPLTADKRWSYSLTGLGRLADTDVDSSRNDRLFIAPALTFRPDGDTRITLLPYYQRDRTTGAQFLPYLGTVVRTADGQRISRRLNTGEPHDFDKYDRTQYGIGYEIEHRFNDVFTVSQNARYAHIGVDWRQVYGGGFVSGSERDLSRFAYSEDYAFDTFQVDTRGQAQFRTGPLDHTLLAGVDYQHISYKSVAAFANASPLDVFAPAYGSAIPDLSSPYQNRVQGIDQTGLYGQDQIKLADRVVVTLGVRHDWVDQNTKNRAFGFTSADQDSSATTWRAGIAYLAPGGLTPYFSYSTSFLPQAGTTSVARGSSAFDPTRGQQFEVGIKYQPTGLNSFVQVSAFHIRQSNVLTTDPDNSLFQVQTGRVRVQGAEFEAVASLAEGLNLIGSMTYLDPEITRDNAGNEGNRPAGVPKFSAGAYVDYSFGQRAGWVGKLNGLGLGAGVRFVGNTATSNANTNDVPSVTLFDLAARYDLGVLGQNLRGFGLALNVSNVGDKHYVSRCSSDTACFYGNSRLVLGSLSYRW</sequence>
<evidence type="ECO:0000256" key="1">
    <source>
        <dbReference type="ARBA" id="ARBA00004571"/>
    </source>
</evidence>
<evidence type="ECO:0000256" key="12">
    <source>
        <dbReference type="ARBA" id="ARBA00023170"/>
    </source>
</evidence>
<name>A0ABV6JWG5_9PROT</name>
<dbReference type="PROSITE" id="PS52016">
    <property type="entry name" value="TONB_DEPENDENT_REC_3"/>
    <property type="match status" value="1"/>
</dbReference>
<evidence type="ECO:0000256" key="14">
    <source>
        <dbReference type="PROSITE-ProRule" id="PRU01360"/>
    </source>
</evidence>
<evidence type="ECO:0000256" key="4">
    <source>
        <dbReference type="ARBA" id="ARBA00022452"/>
    </source>
</evidence>
<evidence type="ECO:0000256" key="16">
    <source>
        <dbReference type="SAM" id="SignalP"/>
    </source>
</evidence>
<keyword evidence="3 14" id="KW-0813">Transport</keyword>
<evidence type="ECO:0000259" key="17">
    <source>
        <dbReference type="Pfam" id="PF00593"/>
    </source>
</evidence>
<reference evidence="19 20" key="1">
    <citation type="submission" date="2024-09" db="EMBL/GenBank/DDBJ databases">
        <authorList>
            <person name="Sun Q."/>
            <person name="Mori K."/>
        </authorList>
    </citation>
    <scope>NUCLEOTIDE SEQUENCE [LARGE SCALE GENOMIC DNA]</scope>
    <source>
        <strain evidence="19 20">TBRC 5777</strain>
    </source>
</reference>
<keyword evidence="13 14" id="KW-0998">Cell outer membrane</keyword>
<dbReference type="InterPro" id="IPR037066">
    <property type="entry name" value="Plug_dom_sf"/>
</dbReference>
<evidence type="ECO:0000256" key="2">
    <source>
        <dbReference type="ARBA" id="ARBA00009810"/>
    </source>
</evidence>
<keyword evidence="11 14" id="KW-0472">Membrane</keyword>
<evidence type="ECO:0000313" key="19">
    <source>
        <dbReference type="EMBL" id="MFC0409994.1"/>
    </source>
</evidence>
<dbReference type="InterPro" id="IPR039426">
    <property type="entry name" value="TonB-dep_rcpt-like"/>
</dbReference>
<feature type="domain" description="TonB-dependent receptor plug" evidence="18">
    <location>
        <begin position="85"/>
        <end position="186"/>
    </location>
</feature>
<evidence type="ECO:0000256" key="7">
    <source>
        <dbReference type="ARBA" id="ARBA00022729"/>
    </source>
</evidence>
<evidence type="ECO:0000259" key="18">
    <source>
        <dbReference type="Pfam" id="PF07715"/>
    </source>
</evidence>
<organism evidence="19 20">
    <name type="scientific">Roseomonas elaeocarpi</name>
    <dbReference type="NCBI Taxonomy" id="907779"/>
    <lineage>
        <taxon>Bacteria</taxon>
        <taxon>Pseudomonadati</taxon>
        <taxon>Pseudomonadota</taxon>
        <taxon>Alphaproteobacteria</taxon>
        <taxon>Acetobacterales</taxon>
        <taxon>Roseomonadaceae</taxon>
        <taxon>Roseomonas</taxon>
    </lineage>
</organism>
<evidence type="ECO:0000313" key="20">
    <source>
        <dbReference type="Proteomes" id="UP001589865"/>
    </source>
</evidence>
<dbReference type="Pfam" id="PF07715">
    <property type="entry name" value="Plug"/>
    <property type="match status" value="1"/>
</dbReference>
<keyword evidence="5" id="KW-0410">Iron transport</keyword>
<evidence type="ECO:0000256" key="13">
    <source>
        <dbReference type="ARBA" id="ARBA00023237"/>
    </source>
</evidence>
<keyword evidence="7 16" id="KW-0732">Signal</keyword>
<dbReference type="Gene3D" id="2.170.130.10">
    <property type="entry name" value="TonB-dependent receptor, plug domain"/>
    <property type="match status" value="1"/>
</dbReference>
<feature type="signal peptide" evidence="16">
    <location>
        <begin position="1"/>
        <end position="29"/>
    </location>
</feature>
<feature type="domain" description="TonB-dependent receptor-like beta-barrel" evidence="17">
    <location>
        <begin position="271"/>
        <end position="713"/>
    </location>
</feature>
<dbReference type="NCBIfam" id="TIGR01783">
    <property type="entry name" value="TonB-siderophor"/>
    <property type="match status" value="1"/>
</dbReference>
<keyword evidence="10 15" id="KW-0798">TonB box</keyword>
<comment type="similarity">
    <text evidence="2 14 15">Belongs to the TonB-dependent receptor family.</text>
</comment>
<evidence type="ECO:0000256" key="6">
    <source>
        <dbReference type="ARBA" id="ARBA00022692"/>
    </source>
</evidence>
<feature type="chain" id="PRO_5045179723" evidence="16">
    <location>
        <begin position="30"/>
        <end position="744"/>
    </location>
</feature>
<comment type="caution">
    <text evidence="19">The sequence shown here is derived from an EMBL/GenBank/DDBJ whole genome shotgun (WGS) entry which is preliminary data.</text>
</comment>
<dbReference type="RefSeq" id="WP_377045741.1">
    <property type="nucleotide sequence ID" value="NZ_JBHLUN010000012.1"/>
</dbReference>
<dbReference type="EMBL" id="JBHLUN010000012">
    <property type="protein sequence ID" value="MFC0409994.1"/>
    <property type="molecule type" value="Genomic_DNA"/>
</dbReference>
<keyword evidence="4 14" id="KW-1134">Transmembrane beta strand</keyword>
<keyword evidence="20" id="KW-1185">Reference proteome</keyword>
<evidence type="ECO:0000256" key="9">
    <source>
        <dbReference type="ARBA" id="ARBA00023065"/>
    </source>
</evidence>
<dbReference type="Proteomes" id="UP001589865">
    <property type="component" value="Unassembled WGS sequence"/>
</dbReference>
<evidence type="ECO:0000256" key="10">
    <source>
        <dbReference type="ARBA" id="ARBA00023077"/>
    </source>
</evidence>
<keyword evidence="12 19" id="KW-0675">Receptor</keyword>
<accession>A0ABV6JWG5</accession>
<keyword evidence="8" id="KW-0408">Iron</keyword>